<evidence type="ECO:0000313" key="1">
    <source>
        <dbReference type="EMBL" id="KAI3720686.1"/>
    </source>
</evidence>
<gene>
    <name evidence="1" type="ORF">L2E82_31677</name>
</gene>
<reference evidence="2" key="1">
    <citation type="journal article" date="2022" name="Mol. Ecol. Resour.">
        <title>The genomes of chicory, endive, great burdock and yacon provide insights into Asteraceae palaeo-polyploidization history and plant inulin production.</title>
        <authorList>
            <person name="Fan W."/>
            <person name="Wang S."/>
            <person name="Wang H."/>
            <person name="Wang A."/>
            <person name="Jiang F."/>
            <person name="Liu H."/>
            <person name="Zhao H."/>
            <person name="Xu D."/>
            <person name="Zhang Y."/>
        </authorList>
    </citation>
    <scope>NUCLEOTIDE SEQUENCE [LARGE SCALE GENOMIC DNA]</scope>
    <source>
        <strain evidence="2">cv. Punajuju</strain>
    </source>
</reference>
<dbReference type="EMBL" id="CM042014">
    <property type="protein sequence ID" value="KAI3720686.1"/>
    <property type="molecule type" value="Genomic_DNA"/>
</dbReference>
<sequence>MHDHMGKQWVGGFFLFFILATTNLCSGADNTTSGCLEHDRQALLQFKRSLASDPSGRLSSWTGNNCCQWQGVGCDNATGYVTKLDLGNDLSDSMEANELNSSLAELTRLSYLDLSGMNFRGNLIPEFIGPLPVKCDGDDVLESGRNAKEDDDDDVEKIWVYSTMSGFTTGFMGIFGILVLKKRWRIAFFNFVGGYIGKKLYGLVGSFSSSFWQPQTTVPEPITPPPFA</sequence>
<comment type="caution">
    <text evidence="1">The sequence shown here is derived from an EMBL/GenBank/DDBJ whole genome shotgun (WGS) entry which is preliminary data.</text>
</comment>
<keyword evidence="2" id="KW-1185">Reference proteome</keyword>
<organism evidence="1 2">
    <name type="scientific">Cichorium intybus</name>
    <name type="common">Chicory</name>
    <dbReference type="NCBI Taxonomy" id="13427"/>
    <lineage>
        <taxon>Eukaryota</taxon>
        <taxon>Viridiplantae</taxon>
        <taxon>Streptophyta</taxon>
        <taxon>Embryophyta</taxon>
        <taxon>Tracheophyta</taxon>
        <taxon>Spermatophyta</taxon>
        <taxon>Magnoliopsida</taxon>
        <taxon>eudicotyledons</taxon>
        <taxon>Gunneridae</taxon>
        <taxon>Pentapetalae</taxon>
        <taxon>asterids</taxon>
        <taxon>campanulids</taxon>
        <taxon>Asterales</taxon>
        <taxon>Asteraceae</taxon>
        <taxon>Cichorioideae</taxon>
        <taxon>Cichorieae</taxon>
        <taxon>Cichoriinae</taxon>
        <taxon>Cichorium</taxon>
    </lineage>
</organism>
<reference evidence="1 2" key="2">
    <citation type="journal article" date="2022" name="Mol. Ecol. Resour.">
        <title>The genomes of chicory, endive, great burdock and yacon provide insights into Asteraceae paleo-polyploidization history and plant inulin production.</title>
        <authorList>
            <person name="Fan W."/>
            <person name="Wang S."/>
            <person name="Wang H."/>
            <person name="Wang A."/>
            <person name="Jiang F."/>
            <person name="Liu H."/>
            <person name="Zhao H."/>
            <person name="Xu D."/>
            <person name="Zhang Y."/>
        </authorList>
    </citation>
    <scope>NUCLEOTIDE SEQUENCE [LARGE SCALE GENOMIC DNA]</scope>
    <source>
        <strain evidence="2">cv. Punajuju</strain>
        <tissue evidence="1">Leaves</tissue>
    </source>
</reference>
<accession>A0ACB9BFX3</accession>
<dbReference type="Proteomes" id="UP001055811">
    <property type="component" value="Linkage Group LG06"/>
</dbReference>
<evidence type="ECO:0000313" key="2">
    <source>
        <dbReference type="Proteomes" id="UP001055811"/>
    </source>
</evidence>
<proteinExistence type="predicted"/>
<protein>
    <submittedName>
        <fullName evidence="1">Uncharacterized protein</fullName>
    </submittedName>
</protein>
<name>A0ACB9BFX3_CICIN</name>